<dbReference type="AlphaFoldDB" id="A0A4Q1RHM7"/>
<evidence type="ECO:0000313" key="4">
    <source>
        <dbReference type="EMBL" id="RXS75191.1"/>
    </source>
</evidence>
<reference evidence="4 5" key="1">
    <citation type="submission" date="2019-01" db="EMBL/GenBank/DDBJ databases">
        <title>Blautia sp. nov. KGMB01111 isolated human feces.</title>
        <authorList>
            <person name="Park J.-E."/>
            <person name="Kim J.-S."/>
            <person name="Park S.-H."/>
        </authorList>
    </citation>
    <scope>NUCLEOTIDE SEQUENCE [LARGE SCALE GENOMIC DNA]</scope>
    <source>
        <strain evidence="4 5">KGMB01111</strain>
    </source>
</reference>
<comment type="caution">
    <text evidence="4">The sequence shown here is derived from an EMBL/GenBank/DDBJ whole genome shotgun (WGS) entry which is preliminary data.</text>
</comment>
<evidence type="ECO:0000313" key="5">
    <source>
        <dbReference type="Proteomes" id="UP000290106"/>
    </source>
</evidence>
<feature type="region of interest" description="Disordered" evidence="1">
    <location>
        <begin position="151"/>
        <end position="230"/>
    </location>
</feature>
<feature type="compositionally biased region" description="Low complexity" evidence="1">
    <location>
        <begin position="209"/>
        <end position="222"/>
    </location>
</feature>
<keyword evidence="2" id="KW-0812">Transmembrane</keyword>
<dbReference type="EMBL" id="SDKC01000001">
    <property type="protein sequence ID" value="RXS75191.1"/>
    <property type="molecule type" value="Genomic_DNA"/>
</dbReference>
<dbReference type="InterPro" id="IPR008965">
    <property type="entry name" value="CBM2/CBM3_carb-bd_dom_sf"/>
</dbReference>
<dbReference type="Proteomes" id="UP000290106">
    <property type="component" value="Unassembled WGS sequence"/>
</dbReference>
<proteinExistence type="predicted"/>
<keyword evidence="5" id="KW-1185">Reference proteome</keyword>
<keyword evidence="2" id="KW-0472">Membrane</keyword>
<evidence type="ECO:0000256" key="1">
    <source>
        <dbReference type="SAM" id="MobiDB-lite"/>
    </source>
</evidence>
<name>A0A4Q1RHM7_9FIRM</name>
<dbReference type="RefSeq" id="WP_129257703.1">
    <property type="nucleotide sequence ID" value="NZ_SDKC01000001.1"/>
</dbReference>
<sequence>MKNIIRKLAVVAAIVLCLAQTCQVFATENSNVTLKNQGINMKQRTIQVQCDISGADPITNGKIRILYNSSQLHLKANEKGELVTNALCEVNDCISGNKEEGEIVLAFASAEELPAQGCLTTMTFELDGNVKTGDVIKITTNVEKLAGNSGNVSVEKKDLSVTVPEKEEKTGSGQEEKKEENSGDASETVTKKEDDKISGQIENTSAKNSSSGQSGSKKQSSSEGKTNAVKSVKTGDTVNVLWPAAMVTVSGAVIIGIIRKRKTCR</sequence>
<gene>
    <name evidence="4" type="ORF">ETP43_08140</name>
</gene>
<keyword evidence="3" id="KW-0732">Signal</keyword>
<feature type="signal peptide" evidence="3">
    <location>
        <begin position="1"/>
        <end position="26"/>
    </location>
</feature>
<feature type="compositionally biased region" description="Basic and acidic residues" evidence="1">
    <location>
        <begin position="154"/>
        <end position="181"/>
    </location>
</feature>
<protein>
    <recommendedName>
        <fullName evidence="6">Cohesin domain-containing protein</fullName>
    </recommendedName>
</protein>
<evidence type="ECO:0000256" key="3">
    <source>
        <dbReference type="SAM" id="SignalP"/>
    </source>
</evidence>
<organism evidence="4 5">
    <name type="scientific">Blautia faecicola</name>
    <dbReference type="NCBI Taxonomy" id="2509240"/>
    <lineage>
        <taxon>Bacteria</taxon>
        <taxon>Bacillati</taxon>
        <taxon>Bacillota</taxon>
        <taxon>Clostridia</taxon>
        <taxon>Lachnospirales</taxon>
        <taxon>Lachnospiraceae</taxon>
        <taxon>Blautia</taxon>
    </lineage>
</organism>
<dbReference type="OrthoDB" id="1976558at2"/>
<evidence type="ECO:0008006" key="6">
    <source>
        <dbReference type="Google" id="ProtNLM"/>
    </source>
</evidence>
<dbReference type="GO" id="GO:0030246">
    <property type="term" value="F:carbohydrate binding"/>
    <property type="evidence" value="ECO:0007669"/>
    <property type="project" value="InterPro"/>
</dbReference>
<accession>A0A4Q1RHM7</accession>
<evidence type="ECO:0000256" key="2">
    <source>
        <dbReference type="SAM" id="Phobius"/>
    </source>
</evidence>
<dbReference type="Gene3D" id="2.60.40.680">
    <property type="match status" value="1"/>
</dbReference>
<feature type="transmembrane region" description="Helical" evidence="2">
    <location>
        <begin position="240"/>
        <end position="258"/>
    </location>
</feature>
<feature type="chain" id="PRO_5020492280" description="Cohesin domain-containing protein" evidence="3">
    <location>
        <begin position="27"/>
        <end position="265"/>
    </location>
</feature>
<keyword evidence="2" id="KW-1133">Transmembrane helix</keyword>
<dbReference type="SUPFAM" id="SSF49384">
    <property type="entry name" value="Carbohydrate-binding domain"/>
    <property type="match status" value="1"/>
</dbReference>